<dbReference type="PANTHER" id="PTHR19353:SF30">
    <property type="entry name" value="DELTA 8-(E)-SPHINGOLIPID DESATURASE"/>
    <property type="match status" value="1"/>
</dbReference>
<dbReference type="STRING" id="906689.A0A2I0VNZ0"/>
<keyword evidence="7" id="KW-0560">Oxidoreductase</keyword>
<evidence type="ECO:0000256" key="1">
    <source>
        <dbReference type="ARBA" id="ARBA00004141"/>
    </source>
</evidence>
<accession>A0A2I0VNZ0</accession>
<dbReference type="EMBL" id="KZ503378">
    <property type="protein sequence ID" value="PKU65128.1"/>
    <property type="molecule type" value="Genomic_DNA"/>
</dbReference>
<evidence type="ECO:0000256" key="5">
    <source>
        <dbReference type="ARBA" id="ARBA00022723"/>
    </source>
</evidence>
<organism evidence="12 13">
    <name type="scientific">Dendrobium catenatum</name>
    <dbReference type="NCBI Taxonomy" id="906689"/>
    <lineage>
        <taxon>Eukaryota</taxon>
        <taxon>Viridiplantae</taxon>
        <taxon>Streptophyta</taxon>
        <taxon>Embryophyta</taxon>
        <taxon>Tracheophyta</taxon>
        <taxon>Spermatophyta</taxon>
        <taxon>Magnoliopsida</taxon>
        <taxon>Liliopsida</taxon>
        <taxon>Asparagales</taxon>
        <taxon>Orchidaceae</taxon>
        <taxon>Epidendroideae</taxon>
        <taxon>Malaxideae</taxon>
        <taxon>Dendrobiinae</taxon>
        <taxon>Dendrobium</taxon>
    </lineage>
</organism>
<keyword evidence="6" id="KW-1133">Transmembrane helix</keyword>
<dbReference type="GO" id="GO:0016717">
    <property type="term" value="F:oxidoreductase activity, acting on paired donors, with oxidation of a pair of donors resulting in the reduction of molecular oxygen to two molecules of water"/>
    <property type="evidence" value="ECO:0007669"/>
    <property type="project" value="TreeGrafter"/>
</dbReference>
<keyword evidence="4" id="KW-0812">Transmembrane</keyword>
<dbReference type="SUPFAM" id="SSF55856">
    <property type="entry name" value="Cytochrome b5-like heme/steroid binding domain"/>
    <property type="match status" value="1"/>
</dbReference>
<comment type="similarity">
    <text evidence="3">Belongs to the fatty acid desaturase type 1 family.</text>
</comment>
<evidence type="ECO:0000256" key="2">
    <source>
        <dbReference type="ARBA" id="ARBA00005189"/>
    </source>
</evidence>
<dbReference type="InterPro" id="IPR012171">
    <property type="entry name" value="Fatty_acid_desaturase"/>
</dbReference>
<evidence type="ECO:0000313" key="12">
    <source>
        <dbReference type="EMBL" id="PKU65128.1"/>
    </source>
</evidence>
<evidence type="ECO:0000313" key="13">
    <source>
        <dbReference type="Proteomes" id="UP000233837"/>
    </source>
</evidence>
<evidence type="ECO:0000256" key="6">
    <source>
        <dbReference type="ARBA" id="ARBA00022989"/>
    </source>
</evidence>
<evidence type="ECO:0000259" key="11">
    <source>
        <dbReference type="PROSITE" id="PS50255"/>
    </source>
</evidence>
<keyword evidence="8" id="KW-0408">Iron</keyword>
<dbReference type="Proteomes" id="UP000233837">
    <property type="component" value="Unassembled WGS sequence"/>
</dbReference>
<evidence type="ECO:0000256" key="4">
    <source>
        <dbReference type="ARBA" id="ARBA00022692"/>
    </source>
</evidence>
<comment type="pathway">
    <text evidence="2">Lipid metabolism.</text>
</comment>
<reference evidence="12 13" key="2">
    <citation type="journal article" date="2017" name="Nature">
        <title>The Apostasia genome and the evolution of orchids.</title>
        <authorList>
            <person name="Zhang G.Q."/>
            <person name="Liu K.W."/>
            <person name="Li Z."/>
            <person name="Lohaus R."/>
            <person name="Hsiao Y.Y."/>
            <person name="Niu S.C."/>
            <person name="Wang J.Y."/>
            <person name="Lin Y.C."/>
            <person name="Xu Q."/>
            <person name="Chen L.J."/>
            <person name="Yoshida K."/>
            <person name="Fujiwara S."/>
            <person name="Wang Z.W."/>
            <person name="Zhang Y.Q."/>
            <person name="Mitsuda N."/>
            <person name="Wang M."/>
            <person name="Liu G.H."/>
            <person name="Pecoraro L."/>
            <person name="Huang H.X."/>
            <person name="Xiao X.J."/>
            <person name="Lin M."/>
            <person name="Wu X.Y."/>
            <person name="Wu W.L."/>
            <person name="Chen Y.Y."/>
            <person name="Chang S.B."/>
            <person name="Sakamoto S."/>
            <person name="Ohme-Takagi M."/>
            <person name="Yagi M."/>
            <person name="Zeng S.J."/>
            <person name="Shen C.Y."/>
            <person name="Yeh C.M."/>
            <person name="Luo Y.B."/>
            <person name="Tsai W.C."/>
            <person name="Van de Peer Y."/>
            <person name="Liu Z.J."/>
        </authorList>
    </citation>
    <scope>NUCLEOTIDE SEQUENCE [LARGE SCALE GENOMIC DNA]</scope>
    <source>
        <tissue evidence="12">The whole plant</tissue>
    </source>
</reference>
<evidence type="ECO:0000256" key="10">
    <source>
        <dbReference type="ARBA" id="ARBA00023136"/>
    </source>
</evidence>
<evidence type="ECO:0000256" key="8">
    <source>
        <dbReference type="ARBA" id="ARBA00023004"/>
    </source>
</evidence>
<dbReference type="PANTHER" id="PTHR19353">
    <property type="entry name" value="FATTY ACID DESATURASE 2"/>
    <property type="match status" value="1"/>
</dbReference>
<dbReference type="PROSITE" id="PS50255">
    <property type="entry name" value="CYTOCHROME_B5_2"/>
    <property type="match status" value="1"/>
</dbReference>
<feature type="domain" description="Cytochrome b5 heme-binding" evidence="11">
    <location>
        <begin position="8"/>
        <end position="87"/>
    </location>
</feature>
<dbReference type="InterPro" id="IPR001199">
    <property type="entry name" value="Cyt_B5-like_heme/steroid-bd"/>
</dbReference>
<sequence length="225" mass="24809">MATKTAEKKHIILVELGEHNSPSNLWISIHDKVYNLTHWVRDHPGGDIPLLNLTGQDATDPFTALNPPSAWKHLDRFFVSYHLSDNHISDLSKDYQHLIFDFTKLGLFEQKGHVILLTLSIIFSLSPSSSSSSSTPPASMPTLLYAFRLVLYGPNRVDSLCTVQSSSSLKQECASQIPRDTWGNGVLGGTPFVSSAAKVPSSKDCSFGEGALQETQVAVPERWFL</sequence>
<keyword evidence="9" id="KW-0443">Lipid metabolism</keyword>
<dbReference type="AlphaFoldDB" id="A0A2I0VNZ0"/>
<dbReference type="GO" id="GO:0046872">
    <property type="term" value="F:metal ion binding"/>
    <property type="evidence" value="ECO:0007669"/>
    <property type="project" value="UniProtKB-KW"/>
</dbReference>
<protein>
    <submittedName>
        <fullName evidence="12">Delta(8)-fatty-acid desaturase</fullName>
    </submittedName>
</protein>
<dbReference type="GO" id="GO:0006629">
    <property type="term" value="P:lipid metabolic process"/>
    <property type="evidence" value="ECO:0007669"/>
    <property type="project" value="UniProtKB-KW"/>
</dbReference>
<comment type="subcellular location">
    <subcellularLocation>
        <location evidence="1">Membrane</location>
        <topology evidence="1">Multi-pass membrane protein</topology>
    </subcellularLocation>
</comment>
<dbReference type="InterPro" id="IPR036400">
    <property type="entry name" value="Cyt_B5-like_heme/steroid_sf"/>
</dbReference>
<dbReference type="Pfam" id="PF00173">
    <property type="entry name" value="Cyt-b5"/>
    <property type="match status" value="1"/>
</dbReference>
<keyword evidence="10" id="KW-0472">Membrane</keyword>
<dbReference type="GO" id="GO:0016020">
    <property type="term" value="C:membrane"/>
    <property type="evidence" value="ECO:0007669"/>
    <property type="project" value="UniProtKB-SubCell"/>
</dbReference>
<dbReference type="SMART" id="SM01117">
    <property type="entry name" value="Cyt-b5"/>
    <property type="match status" value="1"/>
</dbReference>
<evidence type="ECO:0000256" key="3">
    <source>
        <dbReference type="ARBA" id="ARBA00009295"/>
    </source>
</evidence>
<proteinExistence type="inferred from homology"/>
<gene>
    <name evidence="12" type="primary">sld1</name>
    <name evidence="12" type="ORF">MA16_Dca004744</name>
</gene>
<dbReference type="Gene3D" id="3.10.120.10">
    <property type="entry name" value="Cytochrome b5-like heme/steroid binding domain"/>
    <property type="match status" value="1"/>
</dbReference>
<keyword evidence="5" id="KW-0479">Metal-binding</keyword>
<evidence type="ECO:0000256" key="9">
    <source>
        <dbReference type="ARBA" id="ARBA00023098"/>
    </source>
</evidence>
<evidence type="ECO:0000256" key="7">
    <source>
        <dbReference type="ARBA" id="ARBA00023002"/>
    </source>
</evidence>
<name>A0A2I0VNZ0_9ASPA</name>
<reference evidence="12 13" key="1">
    <citation type="journal article" date="2016" name="Sci. Rep.">
        <title>The Dendrobium catenatum Lindl. genome sequence provides insights into polysaccharide synthase, floral development and adaptive evolution.</title>
        <authorList>
            <person name="Zhang G.Q."/>
            <person name="Xu Q."/>
            <person name="Bian C."/>
            <person name="Tsai W.C."/>
            <person name="Yeh C.M."/>
            <person name="Liu K.W."/>
            <person name="Yoshida K."/>
            <person name="Zhang L.S."/>
            <person name="Chang S.B."/>
            <person name="Chen F."/>
            <person name="Shi Y."/>
            <person name="Su Y.Y."/>
            <person name="Zhang Y.Q."/>
            <person name="Chen L.J."/>
            <person name="Yin Y."/>
            <person name="Lin M."/>
            <person name="Huang H."/>
            <person name="Deng H."/>
            <person name="Wang Z.W."/>
            <person name="Zhu S.L."/>
            <person name="Zhao X."/>
            <person name="Deng C."/>
            <person name="Niu S.C."/>
            <person name="Huang J."/>
            <person name="Wang M."/>
            <person name="Liu G.H."/>
            <person name="Yang H.J."/>
            <person name="Xiao X.J."/>
            <person name="Hsiao Y.Y."/>
            <person name="Wu W.L."/>
            <person name="Chen Y.Y."/>
            <person name="Mitsuda N."/>
            <person name="Ohme-Takagi M."/>
            <person name="Luo Y.B."/>
            <person name="Van de Peer Y."/>
            <person name="Liu Z.J."/>
        </authorList>
    </citation>
    <scope>NUCLEOTIDE SEQUENCE [LARGE SCALE GENOMIC DNA]</scope>
    <source>
        <tissue evidence="12">The whole plant</tissue>
    </source>
</reference>
<keyword evidence="13" id="KW-1185">Reference proteome</keyword>